<comment type="caution">
    <text evidence="8">The sequence shown here is derived from an EMBL/GenBank/DDBJ whole genome shotgun (WGS) entry which is preliminary data.</text>
</comment>
<evidence type="ECO:0000313" key="8">
    <source>
        <dbReference type="EMBL" id="MBK6088429.1"/>
    </source>
</evidence>
<dbReference type="SUPFAM" id="SSF140931">
    <property type="entry name" value="Fic-like"/>
    <property type="match status" value="1"/>
</dbReference>
<evidence type="ECO:0000259" key="6">
    <source>
        <dbReference type="PROSITE" id="PS51000"/>
    </source>
</evidence>
<dbReference type="PROSITE" id="PS51459">
    <property type="entry name" value="FIDO"/>
    <property type="match status" value="1"/>
</dbReference>
<dbReference type="PANTHER" id="PTHR13504">
    <property type="entry name" value="FIDO DOMAIN-CONTAINING PROTEIN DDB_G0283145"/>
    <property type="match status" value="1"/>
</dbReference>
<dbReference type="InterPro" id="IPR040198">
    <property type="entry name" value="Fido_containing"/>
</dbReference>
<feature type="binding site" evidence="4">
    <location>
        <begin position="130"/>
        <end position="139"/>
    </location>
    <ligand>
        <name>ATP</name>
        <dbReference type="ChEBI" id="CHEBI:30616"/>
    </ligand>
</feature>
<dbReference type="SUPFAM" id="SSF46785">
    <property type="entry name" value="Winged helix' DNA-binding domain"/>
    <property type="match status" value="1"/>
</dbReference>
<organism evidence="8 9">
    <name type="scientific">Ruminococcus difficilis</name>
    <dbReference type="NCBI Taxonomy" id="2763069"/>
    <lineage>
        <taxon>Bacteria</taxon>
        <taxon>Bacillati</taxon>
        <taxon>Bacillota</taxon>
        <taxon>Clostridia</taxon>
        <taxon>Eubacteriales</taxon>
        <taxon>Oscillospiraceae</taxon>
        <taxon>Ruminococcus</taxon>
    </lineage>
</organism>
<proteinExistence type="predicted"/>
<feature type="domain" description="HTH deoR-type" evidence="6">
    <location>
        <begin position="263"/>
        <end position="318"/>
    </location>
</feature>
<dbReference type="InterPro" id="IPR036388">
    <property type="entry name" value="WH-like_DNA-bd_sf"/>
</dbReference>
<evidence type="ECO:0000256" key="5">
    <source>
        <dbReference type="PIRSR" id="PIRSR640198-3"/>
    </source>
</evidence>
<feature type="binding site" evidence="4">
    <location>
        <begin position="221"/>
        <end position="222"/>
    </location>
    <ligand>
        <name>ATP</name>
        <dbReference type="ChEBI" id="CHEBI:30616"/>
    </ligand>
</feature>
<dbReference type="Proteomes" id="UP000633365">
    <property type="component" value="Unassembled WGS sequence"/>
</dbReference>
<evidence type="ECO:0000259" key="7">
    <source>
        <dbReference type="PROSITE" id="PS51459"/>
    </source>
</evidence>
<feature type="site" description="Important for autoinhibition of adenylyltransferase activity" evidence="5">
    <location>
        <position position="56"/>
    </location>
</feature>
<reference evidence="8" key="1">
    <citation type="submission" date="2021-01" db="EMBL/GenBank/DDBJ databases">
        <title>Genome public.</title>
        <authorList>
            <person name="Liu C."/>
            <person name="Sun Q."/>
        </authorList>
    </citation>
    <scope>NUCLEOTIDE SEQUENCE</scope>
    <source>
        <strain evidence="8">M6</strain>
    </source>
</reference>
<dbReference type="PROSITE" id="PS51000">
    <property type="entry name" value="HTH_DEOR_2"/>
    <property type="match status" value="1"/>
</dbReference>
<feature type="binding site" evidence="4">
    <location>
        <position position="229"/>
    </location>
    <ligand>
        <name>ATP</name>
        <dbReference type="ChEBI" id="CHEBI:30616"/>
    </ligand>
</feature>
<evidence type="ECO:0000256" key="2">
    <source>
        <dbReference type="ARBA" id="ARBA00023163"/>
    </source>
</evidence>
<dbReference type="InterPro" id="IPR036597">
    <property type="entry name" value="Fido-like_dom_sf"/>
</dbReference>
<dbReference type="Pfam" id="PF02661">
    <property type="entry name" value="Fic"/>
    <property type="match status" value="1"/>
</dbReference>
<name>A0A934WRF4_9FIRM</name>
<dbReference type="Gene3D" id="1.10.3290.10">
    <property type="entry name" value="Fido-like domain"/>
    <property type="match status" value="1"/>
</dbReference>
<sequence>MAMQKYPFQINTRILRLTAEISELVGSMATLTEAARSPQLRRSNRIKTIYSSLAIEQNTLSLEQVTAVVSGKRVLAPPKDIAEVQNAFEIYDRLDELNPYSIDDLLTAHAVMVRGLRDDAGEFRSRPVGVVDSQGNILHFGTLPAYVPQLVEELLDWTENDETPLLIKSCVFHYEFELIHPFSDGNGRIGRLWHTLLLSKWNPLFAWVPVESIIHDRQSEYYQAINNANNAADSTCFIEFMLSAIKDALLEVTAQPSEVKPKAETREQAILDYLSKHGEIANNDVRKLLSVSAATANRVLNGMAEKGMIIRFRKGKSWAYRKKG</sequence>
<evidence type="ECO:0000256" key="3">
    <source>
        <dbReference type="PIRSR" id="PIRSR640198-1"/>
    </source>
</evidence>
<dbReference type="GO" id="GO:0005524">
    <property type="term" value="F:ATP binding"/>
    <property type="evidence" value="ECO:0007669"/>
    <property type="project" value="UniProtKB-KW"/>
</dbReference>
<dbReference type="InterPro" id="IPR003812">
    <property type="entry name" value="Fido"/>
</dbReference>
<evidence type="ECO:0000256" key="4">
    <source>
        <dbReference type="PIRSR" id="PIRSR640198-2"/>
    </source>
</evidence>
<evidence type="ECO:0000256" key="1">
    <source>
        <dbReference type="ARBA" id="ARBA00023015"/>
    </source>
</evidence>
<accession>A0A934WRF4</accession>
<dbReference type="InterPro" id="IPR001034">
    <property type="entry name" value="DeoR_HTH"/>
</dbReference>
<gene>
    <name evidence="8" type="ORF">JKK62_07130</name>
</gene>
<dbReference type="EMBL" id="JAEQMG010000059">
    <property type="protein sequence ID" value="MBK6088429.1"/>
    <property type="molecule type" value="Genomic_DNA"/>
</dbReference>
<dbReference type="InterPro" id="IPR036390">
    <property type="entry name" value="WH_DNA-bd_sf"/>
</dbReference>
<keyword evidence="2" id="KW-0804">Transcription</keyword>
<dbReference type="PANTHER" id="PTHR13504:SF38">
    <property type="entry name" value="FIDO DOMAIN-CONTAINING PROTEIN"/>
    <property type="match status" value="1"/>
</dbReference>
<protein>
    <submittedName>
        <fullName evidence="8">Fic family protein</fullName>
    </submittedName>
</protein>
<dbReference type="Pfam" id="PF08220">
    <property type="entry name" value="HTH_DeoR"/>
    <property type="match status" value="1"/>
</dbReference>
<feature type="active site" evidence="3">
    <location>
        <position position="180"/>
    </location>
</feature>
<keyword evidence="4" id="KW-0067">ATP-binding</keyword>
<dbReference type="AlphaFoldDB" id="A0A934WRF4"/>
<keyword evidence="4" id="KW-0547">Nucleotide-binding</keyword>
<feature type="binding site" evidence="4">
    <location>
        <begin position="184"/>
        <end position="191"/>
    </location>
    <ligand>
        <name>ATP</name>
        <dbReference type="ChEBI" id="CHEBI:30616"/>
    </ligand>
</feature>
<feature type="domain" description="Fido" evidence="7">
    <location>
        <begin position="100"/>
        <end position="243"/>
    </location>
</feature>
<keyword evidence="9" id="KW-1185">Reference proteome</keyword>
<dbReference type="GO" id="GO:0003700">
    <property type="term" value="F:DNA-binding transcription factor activity"/>
    <property type="evidence" value="ECO:0007669"/>
    <property type="project" value="InterPro"/>
</dbReference>
<keyword evidence="1" id="KW-0805">Transcription regulation</keyword>
<dbReference type="Gene3D" id="1.10.10.10">
    <property type="entry name" value="Winged helix-like DNA-binding domain superfamily/Winged helix DNA-binding domain"/>
    <property type="match status" value="1"/>
</dbReference>
<evidence type="ECO:0000313" key="9">
    <source>
        <dbReference type="Proteomes" id="UP000633365"/>
    </source>
</evidence>